<comment type="caution">
    <text evidence="2">The sequence shown here is derived from an EMBL/GenBank/DDBJ whole genome shotgun (WGS) entry which is preliminary data.</text>
</comment>
<evidence type="ECO:0000313" key="3">
    <source>
        <dbReference type="Proteomes" id="UP000294829"/>
    </source>
</evidence>
<gene>
    <name evidence="2" type="ORF">E2I14_10420</name>
</gene>
<dbReference type="PANTHER" id="PTHR39639:SF1">
    <property type="entry name" value="DUF262 DOMAIN-CONTAINING PROTEIN"/>
    <property type="match status" value="1"/>
</dbReference>
<evidence type="ECO:0000313" key="2">
    <source>
        <dbReference type="EMBL" id="TDK65998.1"/>
    </source>
</evidence>
<accession>A0A4R5W3J2</accession>
<dbReference type="PANTHER" id="PTHR39639">
    <property type="entry name" value="CHROMOSOME 16, WHOLE GENOME SHOTGUN SEQUENCE"/>
    <property type="match status" value="1"/>
</dbReference>
<organism evidence="2 3">
    <name type="scientific">Sapientia aquatica</name>
    <dbReference type="NCBI Taxonomy" id="1549640"/>
    <lineage>
        <taxon>Bacteria</taxon>
        <taxon>Pseudomonadati</taxon>
        <taxon>Pseudomonadota</taxon>
        <taxon>Betaproteobacteria</taxon>
        <taxon>Burkholderiales</taxon>
        <taxon>Oxalobacteraceae</taxon>
        <taxon>Sapientia</taxon>
    </lineage>
</organism>
<dbReference type="RefSeq" id="WP_133328153.1">
    <property type="nucleotide sequence ID" value="NZ_SMYL01000004.1"/>
</dbReference>
<sequence length="363" mass="42119">MEPLNILEEAENKSFQEDDFQDVPPQDIVAYNELRSCADLFRMYEDDSLNISPAFQREVVWKGPAQTRFIDSLIKQLPIPSLCFSYDYKKEDWQVIDGLQRISSVIKFLSKDSEWVLSALEDVDQRIANKSVAEFHKKGTDLNKLKRRIENAILPITVLRCDPSLESHSNYLFTIFHRLNTGGTKLNNQEIRNCIFSGEFNKLLRVLDSDQDWLSINNLTAPTDDRFKRQEMILRFFSFSDNFENYSVGLAKFLNNYMRLNRNLGQNSIDEKKRLFKRVVIAIREKLGNTIKNERLNLSLFEAVMVGFSRNLDKIETLTEAEVVEKFQALRSHEEFAEAKLVEGLSKTARVHGRLNAAIVTFQ</sequence>
<dbReference type="AlphaFoldDB" id="A0A4R5W3J2"/>
<keyword evidence="3" id="KW-1185">Reference proteome</keyword>
<dbReference type="OrthoDB" id="3654724at2"/>
<dbReference type="EMBL" id="SMYL01000004">
    <property type="protein sequence ID" value="TDK65998.1"/>
    <property type="molecule type" value="Genomic_DNA"/>
</dbReference>
<dbReference type="InterPro" id="IPR004919">
    <property type="entry name" value="GmrSD_N"/>
</dbReference>
<reference evidence="2 3" key="1">
    <citation type="submission" date="2019-03" db="EMBL/GenBank/DDBJ databases">
        <title>Sapientia aquatica gen. nov., sp. nov., isolated from a crater lake.</title>
        <authorList>
            <person name="Felfoldi T."/>
            <person name="Szabo A."/>
            <person name="Toth E."/>
            <person name="Schumann P."/>
            <person name="Keki Z."/>
            <person name="Marialigeti K."/>
            <person name="Mathe I."/>
        </authorList>
    </citation>
    <scope>NUCLEOTIDE SEQUENCE [LARGE SCALE GENOMIC DNA]</scope>
    <source>
        <strain evidence="2 3">SA-152</strain>
    </source>
</reference>
<dbReference type="Proteomes" id="UP000294829">
    <property type="component" value="Unassembled WGS sequence"/>
</dbReference>
<dbReference type="Pfam" id="PF03235">
    <property type="entry name" value="GmrSD_N"/>
    <property type="match status" value="1"/>
</dbReference>
<name>A0A4R5W3J2_9BURK</name>
<protein>
    <submittedName>
        <fullName evidence="2">DUF262 domain-containing protein</fullName>
    </submittedName>
</protein>
<evidence type="ECO:0000259" key="1">
    <source>
        <dbReference type="Pfam" id="PF03235"/>
    </source>
</evidence>
<feature type="domain" description="GmrSD restriction endonucleases N-terminal" evidence="1">
    <location>
        <begin position="39"/>
        <end position="196"/>
    </location>
</feature>
<proteinExistence type="predicted"/>